<dbReference type="Pfam" id="PF00147">
    <property type="entry name" value="Fibrinogen_C"/>
    <property type="match status" value="1"/>
</dbReference>
<dbReference type="GO" id="GO:0005615">
    <property type="term" value="C:extracellular space"/>
    <property type="evidence" value="ECO:0007669"/>
    <property type="project" value="TreeGrafter"/>
</dbReference>
<dbReference type="InterPro" id="IPR050373">
    <property type="entry name" value="Fibrinogen_C-term_domain"/>
</dbReference>
<dbReference type="OMA" id="WWANTTT"/>
<evidence type="ECO:0000256" key="1">
    <source>
        <dbReference type="SAM" id="Coils"/>
    </source>
</evidence>
<dbReference type="Gene3D" id="1.10.287.1490">
    <property type="match status" value="1"/>
</dbReference>
<dbReference type="PANTHER" id="PTHR19143">
    <property type="entry name" value="FIBRINOGEN/TENASCIN/ANGIOPOEITIN"/>
    <property type="match status" value="1"/>
</dbReference>
<feature type="region of interest" description="Disordered" evidence="2">
    <location>
        <begin position="38"/>
        <end position="57"/>
    </location>
</feature>
<evidence type="ECO:0000256" key="2">
    <source>
        <dbReference type="SAM" id="MobiDB-lite"/>
    </source>
</evidence>
<dbReference type="SMART" id="SM00186">
    <property type="entry name" value="FBG"/>
    <property type="match status" value="1"/>
</dbReference>
<name>A0A8W8MAY7_MAGGI</name>
<sequence length="425" mass="46674">MHVYHIVLLVLFGYTSHVSGFINDPFVSTTLPTFFTATKRPTTTGSHQGPSNPGEIPPGIQDQLNKMQADLGRLSKENAALKLQVTSLENDVSTLIQLQGRVRQLEQESITTSREISAIQSSGSITTRVEALETSQPQMRSDISRLKLQIGSSSRAFNSAMQNIQTSLDGVKQTVDKLVAAGGVVTNNPGGQVPPHTSGTATLSPPSHTTPFTQILHDCLDVYEKDQYPGVFTIQPPQSQRPFKVYCDSGWAVIQRRTNGAMSFSTPFRRWADYVGGFGNASNDYWLGNDNVYDILAREPYALRVEGVGYSGKIYWAQYNHFTIEDETNYYRLNVSGYSGNYRDTLVTANGNAFVTQDHPGNVSFYRDCSGFFGGGWWANTTTSVPNCGYNLNGRYLPSGGTCMTFADICVKSSIMKIIPSNALT</sequence>
<dbReference type="InterPro" id="IPR014716">
    <property type="entry name" value="Fibrinogen_a/b/g_C_1"/>
</dbReference>
<feature type="domain" description="Fibrinogen C-terminal" evidence="4">
    <location>
        <begin position="210"/>
        <end position="422"/>
    </location>
</feature>
<dbReference type="OrthoDB" id="6130063at2759"/>
<evidence type="ECO:0000256" key="3">
    <source>
        <dbReference type="SAM" id="SignalP"/>
    </source>
</evidence>
<accession>A0A8W8MAY7</accession>
<feature type="coiled-coil region" evidence="1">
    <location>
        <begin position="64"/>
        <end position="108"/>
    </location>
</feature>
<proteinExistence type="predicted"/>
<dbReference type="InterPro" id="IPR036056">
    <property type="entry name" value="Fibrinogen-like_C"/>
</dbReference>
<dbReference type="PROSITE" id="PS51406">
    <property type="entry name" value="FIBRINOGEN_C_2"/>
    <property type="match status" value="1"/>
</dbReference>
<keyword evidence="1" id="KW-0175">Coiled coil</keyword>
<dbReference type="Proteomes" id="UP000005408">
    <property type="component" value="Unassembled WGS sequence"/>
</dbReference>
<dbReference type="Gene3D" id="3.90.215.10">
    <property type="entry name" value="Gamma Fibrinogen, chain A, domain 1"/>
    <property type="match status" value="1"/>
</dbReference>
<organism evidence="5 6">
    <name type="scientific">Magallana gigas</name>
    <name type="common">Pacific oyster</name>
    <name type="synonym">Crassostrea gigas</name>
    <dbReference type="NCBI Taxonomy" id="29159"/>
    <lineage>
        <taxon>Eukaryota</taxon>
        <taxon>Metazoa</taxon>
        <taxon>Spiralia</taxon>
        <taxon>Lophotrochozoa</taxon>
        <taxon>Mollusca</taxon>
        <taxon>Bivalvia</taxon>
        <taxon>Autobranchia</taxon>
        <taxon>Pteriomorphia</taxon>
        <taxon>Ostreida</taxon>
        <taxon>Ostreoidea</taxon>
        <taxon>Ostreidae</taxon>
        <taxon>Magallana</taxon>
    </lineage>
</organism>
<dbReference type="InterPro" id="IPR002181">
    <property type="entry name" value="Fibrinogen_a/b/g_C_dom"/>
</dbReference>
<reference evidence="5" key="1">
    <citation type="submission" date="2022-08" db="UniProtKB">
        <authorList>
            <consortium name="EnsemblMetazoa"/>
        </authorList>
    </citation>
    <scope>IDENTIFICATION</scope>
    <source>
        <strain evidence="5">05x7-T-G4-1.051#20</strain>
    </source>
</reference>
<dbReference type="AlphaFoldDB" id="A0A8W8MAY7"/>
<feature type="chain" id="PRO_5036484435" description="Fibrinogen C-terminal domain-containing protein" evidence="3">
    <location>
        <begin position="21"/>
        <end position="425"/>
    </location>
</feature>
<keyword evidence="3" id="KW-0732">Signal</keyword>
<dbReference type="SUPFAM" id="SSF56496">
    <property type="entry name" value="Fibrinogen C-terminal domain-like"/>
    <property type="match status" value="1"/>
</dbReference>
<evidence type="ECO:0000259" key="4">
    <source>
        <dbReference type="PROSITE" id="PS51406"/>
    </source>
</evidence>
<evidence type="ECO:0000313" key="5">
    <source>
        <dbReference type="EnsemblMetazoa" id="G31953.1:cds"/>
    </source>
</evidence>
<feature type="signal peptide" evidence="3">
    <location>
        <begin position="1"/>
        <end position="20"/>
    </location>
</feature>
<dbReference type="EnsemblMetazoa" id="G31953.1">
    <property type="protein sequence ID" value="G31953.1:cds"/>
    <property type="gene ID" value="G31953"/>
</dbReference>
<evidence type="ECO:0000313" key="6">
    <source>
        <dbReference type="Proteomes" id="UP000005408"/>
    </source>
</evidence>
<keyword evidence="6" id="KW-1185">Reference proteome</keyword>
<protein>
    <recommendedName>
        <fullName evidence="4">Fibrinogen C-terminal domain-containing protein</fullName>
    </recommendedName>
</protein>
<feature type="region of interest" description="Disordered" evidence="2">
    <location>
        <begin position="186"/>
        <end position="205"/>
    </location>
</feature>